<dbReference type="Gene3D" id="1.20.5.1930">
    <property type="match status" value="1"/>
</dbReference>
<dbReference type="CDD" id="cd16917">
    <property type="entry name" value="HATPase_UhpB-NarQ-NarX-like"/>
    <property type="match status" value="1"/>
</dbReference>
<dbReference type="Pfam" id="PF07730">
    <property type="entry name" value="HisKA_3"/>
    <property type="match status" value="1"/>
</dbReference>
<dbReference type="Pfam" id="PF07495">
    <property type="entry name" value="Y_Y_Y"/>
    <property type="match status" value="1"/>
</dbReference>
<dbReference type="EMBL" id="CP035913">
    <property type="protein sequence ID" value="QBE66382.1"/>
    <property type="molecule type" value="Genomic_DNA"/>
</dbReference>
<dbReference type="GO" id="GO:0046983">
    <property type="term" value="F:protein dimerization activity"/>
    <property type="evidence" value="ECO:0007669"/>
    <property type="project" value="InterPro"/>
</dbReference>
<dbReference type="RefSeq" id="WP_130189490.1">
    <property type="nucleotide sequence ID" value="NZ_CP035913.1"/>
</dbReference>
<accession>A0A4P6L686</accession>
<dbReference type="GO" id="GO:0016020">
    <property type="term" value="C:membrane"/>
    <property type="evidence" value="ECO:0007669"/>
    <property type="project" value="InterPro"/>
</dbReference>
<dbReference type="InterPro" id="IPR011712">
    <property type="entry name" value="Sig_transdc_His_kin_sub3_dim/P"/>
</dbReference>
<protein>
    <recommendedName>
        <fullName evidence="5">Histidine kinase/HSP90-like ATPase domain-containing protein</fullName>
    </recommendedName>
</protein>
<evidence type="ECO:0000256" key="3">
    <source>
        <dbReference type="ARBA" id="ARBA00023012"/>
    </source>
</evidence>
<evidence type="ECO:0000313" key="7">
    <source>
        <dbReference type="Proteomes" id="UP000290637"/>
    </source>
</evidence>
<keyword evidence="7" id="KW-1185">Reference proteome</keyword>
<dbReference type="Gene3D" id="3.30.565.10">
    <property type="entry name" value="Histidine kinase-like ATPase, C-terminal domain"/>
    <property type="match status" value="1"/>
</dbReference>
<dbReference type="SMART" id="SM00387">
    <property type="entry name" value="HATPase_c"/>
    <property type="match status" value="1"/>
</dbReference>
<dbReference type="InterPro" id="IPR036890">
    <property type="entry name" value="HATPase_C_sf"/>
</dbReference>
<dbReference type="InterPro" id="IPR013783">
    <property type="entry name" value="Ig-like_fold"/>
</dbReference>
<dbReference type="GO" id="GO:0000155">
    <property type="term" value="F:phosphorelay sensor kinase activity"/>
    <property type="evidence" value="ECO:0007669"/>
    <property type="project" value="InterPro"/>
</dbReference>
<feature type="domain" description="Histidine kinase/HSP90-like ATPase" evidence="5">
    <location>
        <begin position="224"/>
        <end position="321"/>
    </location>
</feature>
<dbReference type="Pfam" id="PF02518">
    <property type="entry name" value="HATPase_c"/>
    <property type="match status" value="1"/>
</dbReference>
<dbReference type="PANTHER" id="PTHR24421:SF62">
    <property type="entry name" value="SENSORY TRANSDUCTION HISTIDINE KINASE"/>
    <property type="match status" value="1"/>
</dbReference>
<name>A0A4P6L686_9BURK</name>
<proteinExistence type="predicted"/>
<evidence type="ECO:0000256" key="4">
    <source>
        <dbReference type="SAM" id="Phobius"/>
    </source>
</evidence>
<evidence type="ECO:0000259" key="5">
    <source>
        <dbReference type="SMART" id="SM00387"/>
    </source>
</evidence>
<gene>
    <name evidence="6" type="ORF">EWM63_28240</name>
</gene>
<keyword evidence="3" id="KW-0902">Two-component regulatory system</keyword>
<dbReference type="Proteomes" id="UP000290637">
    <property type="component" value="Chromosome"/>
</dbReference>
<keyword evidence="1" id="KW-0808">Transferase</keyword>
<dbReference type="InterPro" id="IPR003594">
    <property type="entry name" value="HATPase_dom"/>
</dbReference>
<organism evidence="6 7">
    <name type="scientific">Pseudoduganella lutea</name>
    <dbReference type="NCBI Taxonomy" id="321985"/>
    <lineage>
        <taxon>Bacteria</taxon>
        <taxon>Pseudomonadati</taxon>
        <taxon>Pseudomonadota</taxon>
        <taxon>Betaproteobacteria</taxon>
        <taxon>Burkholderiales</taxon>
        <taxon>Oxalobacteraceae</taxon>
        <taxon>Telluria group</taxon>
        <taxon>Pseudoduganella</taxon>
    </lineage>
</organism>
<feature type="transmembrane region" description="Helical" evidence="4">
    <location>
        <begin position="81"/>
        <end position="101"/>
    </location>
</feature>
<dbReference type="KEGG" id="plue:EWM63_28240"/>
<keyword evidence="4" id="KW-0472">Membrane</keyword>
<dbReference type="OrthoDB" id="5384984at2"/>
<dbReference type="PANTHER" id="PTHR24421">
    <property type="entry name" value="NITRATE/NITRITE SENSOR PROTEIN NARX-RELATED"/>
    <property type="match status" value="1"/>
</dbReference>
<keyword evidence="2" id="KW-0418">Kinase</keyword>
<keyword evidence="4" id="KW-1133">Transmembrane helix</keyword>
<evidence type="ECO:0000256" key="1">
    <source>
        <dbReference type="ARBA" id="ARBA00022679"/>
    </source>
</evidence>
<keyword evidence="4" id="KW-0812">Transmembrane</keyword>
<dbReference type="AlphaFoldDB" id="A0A4P6L686"/>
<dbReference type="InterPro" id="IPR050482">
    <property type="entry name" value="Sensor_HK_TwoCompSys"/>
</dbReference>
<sequence>MLSVEFSALSYQEPERVRFRYRLEGVDIAWRESDGRRSAHYTNLGPGTYRFRVIAANNDGIWNREGATLSFQIEPRLTQMMWFRGLCGVALLGAVGGIYYWRTRRLAGRYRERMQERLAERERIAQALHDTLLQSMQGLILRFQGVAKRLPPECDTRRLIAPILDQAGEVMDQGRQELLNLRSVSDQGNDLATSLSEFGRSLAEDLGPKFELIVTGIEKPVNATASHDIYGIGREALFNAYRHAEAENVSIEIIHGNHHFAMVIRDDGVGIPADVLINAGRNGHWGIAGMHDRAKAQGGAIELRRREPKGTQVIVRLPAHRVYSESENSRMWLRLHALFQRLRWRADR</sequence>
<evidence type="ECO:0000256" key="2">
    <source>
        <dbReference type="ARBA" id="ARBA00022777"/>
    </source>
</evidence>
<evidence type="ECO:0000313" key="6">
    <source>
        <dbReference type="EMBL" id="QBE66382.1"/>
    </source>
</evidence>
<reference evidence="6 7" key="1">
    <citation type="submission" date="2019-02" db="EMBL/GenBank/DDBJ databases">
        <title>Draft Genome Sequences of Six Type Strains of the Genus Massilia.</title>
        <authorList>
            <person name="Miess H."/>
            <person name="Frediansyhah A."/>
            <person name="Gross H."/>
        </authorList>
    </citation>
    <scope>NUCLEOTIDE SEQUENCE [LARGE SCALE GENOMIC DNA]</scope>
    <source>
        <strain evidence="6 7">DSM 17473</strain>
    </source>
</reference>
<dbReference type="InterPro" id="IPR011123">
    <property type="entry name" value="Y_Y_Y"/>
</dbReference>
<dbReference type="SUPFAM" id="SSF55874">
    <property type="entry name" value="ATPase domain of HSP90 chaperone/DNA topoisomerase II/histidine kinase"/>
    <property type="match status" value="1"/>
</dbReference>
<dbReference type="Gene3D" id="2.60.40.10">
    <property type="entry name" value="Immunoglobulins"/>
    <property type="match status" value="1"/>
</dbReference>